<evidence type="ECO:0000313" key="2">
    <source>
        <dbReference type="Proteomes" id="UP000294543"/>
    </source>
</evidence>
<evidence type="ECO:0000313" key="1">
    <source>
        <dbReference type="EMBL" id="TDD17762.1"/>
    </source>
</evidence>
<comment type="caution">
    <text evidence="1">The sequence shown here is derived from an EMBL/GenBank/DDBJ whole genome shotgun (WGS) entry which is preliminary data.</text>
</comment>
<organism evidence="1 2">
    <name type="scientific">Nonomuraea diastatica</name>
    <dbReference type="NCBI Taxonomy" id="1848329"/>
    <lineage>
        <taxon>Bacteria</taxon>
        <taxon>Bacillati</taxon>
        <taxon>Actinomycetota</taxon>
        <taxon>Actinomycetes</taxon>
        <taxon>Streptosporangiales</taxon>
        <taxon>Streptosporangiaceae</taxon>
        <taxon>Nonomuraea</taxon>
    </lineage>
</organism>
<proteinExistence type="predicted"/>
<keyword evidence="2" id="KW-1185">Reference proteome</keyword>
<gene>
    <name evidence="1" type="ORF">E1294_26710</name>
</gene>
<name>A0A4R4WFS2_9ACTN</name>
<protein>
    <submittedName>
        <fullName evidence="1">Uncharacterized protein</fullName>
    </submittedName>
</protein>
<dbReference type="AlphaFoldDB" id="A0A4R4WFS2"/>
<sequence>MSPRLAPATVKPSIAMARKTWLKQISTSVSLHRPTTEPRSWTAAEVIPNLSASAAVKTMFCIRTPAKPTKALTSVPMVPRHNVDSSPAAKVVVNTQAKGTTTESFFRRPPIAAIDEQPQISERSPKQLALGVRGFEGRDVMHGPRRLCSLCGPLGSARYARR</sequence>
<dbReference type="Proteomes" id="UP000294543">
    <property type="component" value="Unassembled WGS sequence"/>
</dbReference>
<dbReference type="EMBL" id="SMKP01000081">
    <property type="protein sequence ID" value="TDD17762.1"/>
    <property type="molecule type" value="Genomic_DNA"/>
</dbReference>
<reference evidence="1 2" key="1">
    <citation type="submission" date="2019-03" db="EMBL/GenBank/DDBJ databases">
        <title>Draft genome sequences of novel Actinobacteria.</title>
        <authorList>
            <person name="Sahin N."/>
            <person name="Ay H."/>
            <person name="Saygin H."/>
        </authorList>
    </citation>
    <scope>NUCLEOTIDE SEQUENCE [LARGE SCALE GENOMIC DNA]</scope>
    <source>
        <strain evidence="1 2">KC712</strain>
    </source>
</reference>
<accession>A0A4R4WFS2</accession>